<evidence type="ECO:0000313" key="1">
    <source>
        <dbReference type="EMBL" id="KAI3742323.1"/>
    </source>
</evidence>
<dbReference type="Proteomes" id="UP001056120">
    <property type="component" value="Linkage Group LG20"/>
</dbReference>
<gene>
    <name evidence="1" type="ORF">L1987_60003</name>
</gene>
<name>A0ACB9D7G0_9ASTR</name>
<comment type="caution">
    <text evidence="1">The sequence shown here is derived from an EMBL/GenBank/DDBJ whole genome shotgun (WGS) entry which is preliminary data.</text>
</comment>
<reference evidence="1 2" key="2">
    <citation type="journal article" date="2022" name="Mol. Ecol. Resour.">
        <title>The genomes of chicory, endive, great burdock and yacon provide insights into Asteraceae paleo-polyploidization history and plant inulin production.</title>
        <authorList>
            <person name="Fan W."/>
            <person name="Wang S."/>
            <person name="Wang H."/>
            <person name="Wang A."/>
            <person name="Jiang F."/>
            <person name="Liu H."/>
            <person name="Zhao H."/>
            <person name="Xu D."/>
            <person name="Zhang Y."/>
        </authorList>
    </citation>
    <scope>NUCLEOTIDE SEQUENCE [LARGE SCALE GENOMIC DNA]</scope>
    <source>
        <strain evidence="2">cv. Yunnan</strain>
        <tissue evidence="1">Leaves</tissue>
    </source>
</reference>
<proteinExistence type="predicted"/>
<organism evidence="1 2">
    <name type="scientific">Smallanthus sonchifolius</name>
    <dbReference type="NCBI Taxonomy" id="185202"/>
    <lineage>
        <taxon>Eukaryota</taxon>
        <taxon>Viridiplantae</taxon>
        <taxon>Streptophyta</taxon>
        <taxon>Embryophyta</taxon>
        <taxon>Tracheophyta</taxon>
        <taxon>Spermatophyta</taxon>
        <taxon>Magnoliopsida</taxon>
        <taxon>eudicotyledons</taxon>
        <taxon>Gunneridae</taxon>
        <taxon>Pentapetalae</taxon>
        <taxon>asterids</taxon>
        <taxon>campanulids</taxon>
        <taxon>Asterales</taxon>
        <taxon>Asteraceae</taxon>
        <taxon>Asteroideae</taxon>
        <taxon>Heliantheae alliance</taxon>
        <taxon>Millerieae</taxon>
        <taxon>Smallanthus</taxon>
    </lineage>
</organism>
<reference evidence="2" key="1">
    <citation type="journal article" date="2022" name="Mol. Ecol. Resour.">
        <title>The genomes of chicory, endive, great burdock and yacon provide insights into Asteraceae palaeo-polyploidization history and plant inulin production.</title>
        <authorList>
            <person name="Fan W."/>
            <person name="Wang S."/>
            <person name="Wang H."/>
            <person name="Wang A."/>
            <person name="Jiang F."/>
            <person name="Liu H."/>
            <person name="Zhao H."/>
            <person name="Xu D."/>
            <person name="Zhang Y."/>
        </authorList>
    </citation>
    <scope>NUCLEOTIDE SEQUENCE [LARGE SCALE GENOMIC DNA]</scope>
    <source>
        <strain evidence="2">cv. Yunnan</strain>
    </source>
</reference>
<accession>A0ACB9D7G0</accession>
<sequence length="222" mass="24175">MVLVRLFRYYSLSKSTSTYSLNQLLLHVYTNPEVPDTAALTERLTLRYENIPQNEINRTASPEKPWPKLGATLFVANEMVEAAPVLNQDAENIPLPAPVSPIAIHGLIGSQEEGNTQDLTGYHTVVQADIISASPTESHTPNKEIVAVFASTESHDQTTTGCSSKTLTDPRQSNSFCNSSPIFEIPGSSTEKRRLTSDQNNLCSYNEGFCAAAVSPTQVTST</sequence>
<dbReference type="EMBL" id="CM042037">
    <property type="protein sequence ID" value="KAI3742323.1"/>
    <property type="molecule type" value="Genomic_DNA"/>
</dbReference>
<protein>
    <submittedName>
        <fullName evidence="1">Uncharacterized protein</fullName>
    </submittedName>
</protein>
<evidence type="ECO:0000313" key="2">
    <source>
        <dbReference type="Proteomes" id="UP001056120"/>
    </source>
</evidence>
<keyword evidence="2" id="KW-1185">Reference proteome</keyword>